<dbReference type="PANTHER" id="PTHR40465:SF1">
    <property type="entry name" value="DUF6534 DOMAIN-CONTAINING PROTEIN"/>
    <property type="match status" value="1"/>
</dbReference>
<organism evidence="3 4">
    <name type="scientific">Ceriporiopsis subvermispora (strain B)</name>
    <name type="common">White-rot fungus</name>
    <name type="synonym">Gelatoporia subvermispora</name>
    <dbReference type="NCBI Taxonomy" id="914234"/>
    <lineage>
        <taxon>Eukaryota</taxon>
        <taxon>Fungi</taxon>
        <taxon>Dikarya</taxon>
        <taxon>Basidiomycota</taxon>
        <taxon>Agaricomycotina</taxon>
        <taxon>Agaricomycetes</taxon>
        <taxon>Polyporales</taxon>
        <taxon>Gelatoporiaceae</taxon>
        <taxon>Gelatoporia</taxon>
    </lineage>
</organism>
<name>M2PJP6_CERS8</name>
<dbReference type="STRING" id="914234.M2PJP6"/>
<keyword evidence="1" id="KW-0812">Transmembrane</keyword>
<evidence type="ECO:0000313" key="3">
    <source>
        <dbReference type="EMBL" id="EMD36414.1"/>
    </source>
</evidence>
<feature type="transmembrane region" description="Helical" evidence="1">
    <location>
        <begin position="87"/>
        <end position="108"/>
    </location>
</feature>
<accession>M2PJP6</accession>
<evidence type="ECO:0000313" key="4">
    <source>
        <dbReference type="Proteomes" id="UP000016930"/>
    </source>
</evidence>
<dbReference type="PANTHER" id="PTHR40465">
    <property type="entry name" value="CHROMOSOME 1, WHOLE GENOME SHOTGUN SEQUENCE"/>
    <property type="match status" value="1"/>
</dbReference>
<keyword evidence="4" id="KW-1185">Reference proteome</keyword>
<protein>
    <recommendedName>
        <fullName evidence="2">DUF6534 domain-containing protein</fullName>
    </recommendedName>
</protein>
<feature type="transmembrane region" description="Helical" evidence="1">
    <location>
        <begin position="12"/>
        <end position="31"/>
    </location>
</feature>
<keyword evidence="1" id="KW-1133">Transmembrane helix</keyword>
<evidence type="ECO:0000259" key="2">
    <source>
        <dbReference type="Pfam" id="PF20152"/>
    </source>
</evidence>
<feature type="transmembrane region" description="Helical" evidence="1">
    <location>
        <begin position="227"/>
        <end position="248"/>
    </location>
</feature>
<dbReference type="OrthoDB" id="3270417at2759"/>
<feature type="transmembrane region" description="Helical" evidence="1">
    <location>
        <begin position="200"/>
        <end position="221"/>
    </location>
</feature>
<dbReference type="InterPro" id="IPR045339">
    <property type="entry name" value="DUF6534"/>
</dbReference>
<dbReference type="HOGENOM" id="CLU_046025_5_4_1"/>
<feature type="transmembrane region" description="Helical" evidence="1">
    <location>
        <begin position="52"/>
        <end position="75"/>
    </location>
</feature>
<sequence>MASDHATIQNTLGAFLIGVIIAAGLWGITIVQTHRYLRESDNDPLAIKATVIFLWILKTLHQLLLVHGIYSYAIIDYGNPQALLIPTWSLLAAPVIAVTMDAIIRGLFCLRVWKLGHNWYMVAPIMAFSLIEFVGSVVWGGLAGHIDNFDKFGKISAAFYIPTCAAICADILIASSQLLMLSNLRTGFKRTDNILRTLMLYVINTGLLTTVMTTLCLILFAAMPDTLVYAAVFHNLSGLLFNALLATYNARPELRTFRDSNGDVPSVGNRSHTPAPIGRSLMFVNEPSRTPDDGSERPPIHITVMRDIKMDPAPMRGILKRSSSFE</sequence>
<proteinExistence type="predicted"/>
<dbReference type="Pfam" id="PF20152">
    <property type="entry name" value="DUF6534"/>
    <property type="match status" value="1"/>
</dbReference>
<gene>
    <name evidence="3" type="ORF">CERSUDRAFT_115426</name>
</gene>
<keyword evidence="1" id="KW-0472">Membrane</keyword>
<feature type="transmembrane region" description="Helical" evidence="1">
    <location>
        <begin position="120"/>
        <end position="139"/>
    </location>
</feature>
<evidence type="ECO:0000256" key="1">
    <source>
        <dbReference type="SAM" id="Phobius"/>
    </source>
</evidence>
<feature type="transmembrane region" description="Helical" evidence="1">
    <location>
        <begin position="159"/>
        <end position="179"/>
    </location>
</feature>
<reference evidence="3 4" key="1">
    <citation type="journal article" date="2012" name="Proc. Natl. Acad. Sci. U.S.A.">
        <title>Comparative genomics of Ceriporiopsis subvermispora and Phanerochaete chrysosporium provide insight into selective ligninolysis.</title>
        <authorList>
            <person name="Fernandez-Fueyo E."/>
            <person name="Ruiz-Duenas F.J."/>
            <person name="Ferreira P."/>
            <person name="Floudas D."/>
            <person name="Hibbett D.S."/>
            <person name="Canessa P."/>
            <person name="Larrondo L.F."/>
            <person name="James T.Y."/>
            <person name="Seelenfreund D."/>
            <person name="Lobos S."/>
            <person name="Polanco R."/>
            <person name="Tello M."/>
            <person name="Honda Y."/>
            <person name="Watanabe T."/>
            <person name="Watanabe T."/>
            <person name="Ryu J.S."/>
            <person name="Kubicek C.P."/>
            <person name="Schmoll M."/>
            <person name="Gaskell J."/>
            <person name="Hammel K.E."/>
            <person name="St John F.J."/>
            <person name="Vanden Wymelenberg A."/>
            <person name="Sabat G."/>
            <person name="Splinter BonDurant S."/>
            <person name="Syed K."/>
            <person name="Yadav J.S."/>
            <person name="Doddapaneni H."/>
            <person name="Subramanian V."/>
            <person name="Lavin J.L."/>
            <person name="Oguiza J.A."/>
            <person name="Perez G."/>
            <person name="Pisabarro A.G."/>
            <person name="Ramirez L."/>
            <person name="Santoyo F."/>
            <person name="Master E."/>
            <person name="Coutinho P.M."/>
            <person name="Henrissat B."/>
            <person name="Lombard V."/>
            <person name="Magnuson J.K."/>
            <person name="Kuees U."/>
            <person name="Hori C."/>
            <person name="Igarashi K."/>
            <person name="Samejima M."/>
            <person name="Held B.W."/>
            <person name="Barry K.W."/>
            <person name="LaButti K.M."/>
            <person name="Lapidus A."/>
            <person name="Lindquist E.A."/>
            <person name="Lucas S.M."/>
            <person name="Riley R."/>
            <person name="Salamov A.A."/>
            <person name="Hoffmeister D."/>
            <person name="Schwenk D."/>
            <person name="Hadar Y."/>
            <person name="Yarden O."/>
            <person name="de Vries R.P."/>
            <person name="Wiebenga A."/>
            <person name="Stenlid J."/>
            <person name="Eastwood D."/>
            <person name="Grigoriev I.V."/>
            <person name="Berka R.M."/>
            <person name="Blanchette R.A."/>
            <person name="Kersten P."/>
            <person name="Martinez A.T."/>
            <person name="Vicuna R."/>
            <person name="Cullen D."/>
        </authorList>
    </citation>
    <scope>NUCLEOTIDE SEQUENCE [LARGE SCALE GENOMIC DNA]</scope>
    <source>
        <strain evidence="3 4">B</strain>
    </source>
</reference>
<dbReference type="AlphaFoldDB" id="M2PJP6"/>
<feature type="domain" description="DUF6534" evidence="2">
    <location>
        <begin position="166"/>
        <end position="252"/>
    </location>
</feature>
<dbReference type="EMBL" id="KB445798">
    <property type="protein sequence ID" value="EMD36414.1"/>
    <property type="molecule type" value="Genomic_DNA"/>
</dbReference>
<dbReference type="Proteomes" id="UP000016930">
    <property type="component" value="Unassembled WGS sequence"/>
</dbReference>